<keyword evidence="2" id="KW-0732">Signal</keyword>
<evidence type="ECO:0000256" key="1">
    <source>
        <dbReference type="SAM" id="MobiDB-lite"/>
    </source>
</evidence>
<comment type="caution">
    <text evidence="3">The sequence shown here is derived from an EMBL/GenBank/DDBJ whole genome shotgun (WGS) entry which is preliminary data.</text>
</comment>
<proteinExistence type="predicted"/>
<dbReference type="AlphaFoldDB" id="A0A9D3ME35"/>
<feature type="signal peptide" evidence="2">
    <location>
        <begin position="1"/>
        <end position="20"/>
    </location>
</feature>
<protein>
    <recommendedName>
        <fullName evidence="5">Secreted protein</fullName>
    </recommendedName>
</protein>
<evidence type="ECO:0008006" key="5">
    <source>
        <dbReference type="Google" id="ProtNLM"/>
    </source>
</evidence>
<gene>
    <name evidence="3" type="ORF">ANANG_G00124650</name>
</gene>
<feature type="chain" id="PRO_5039635570" description="Secreted protein" evidence="2">
    <location>
        <begin position="21"/>
        <end position="93"/>
    </location>
</feature>
<evidence type="ECO:0000313" key="3">
    <source>
        <dbReference type="EMBL" id="KAG5847309.1"/>
    </source>
</evidence>
<reference evidence="3" key="1">
    <citation type="submission" date="2021-01" db="EMBL/GenBank/DDBJ databases">
        <title>A chromosome-scale assembly of European eel, Anguilla anguilla.</title>
        <authorList>
            <person name="Henkel C."/>
            <person name="Jong-Raadsen S.A."/>
            <person name="Dufour S."/>
            <person name="Weltzien F.-A."/>
            <person name="Palstra A.P."/>
            <person name="Pelster B."/>
            <person name="Spaink H.P."/>
            <person name="Van Den Thillart G.E."/>
            <person name="Jansen H."/>
            <person name="Zahm M."/>
            <person name="Klopp C."/>
            <person name="Cedric C."/>
            <person name="Louis A."/>
            <person name="Berthelot C."/>
            <person name="Parey E."/>
            <person name="Roest Crollius H."/>
            <person name="Montfort J."/>
            <person name="Robinson-Rechavi M."/>
            <person name="Bucao C."/>
            <person name="Bouchez O."/>
            <person name="Gislard M."/>
            <person name="Lluch J."/>
            <person name="Milhes M."/>
            <person name="Lampietro C."/>
            <person name="Lopez Roques C."/>
            <person name="Donnadieu C."/>
            <person name="Braasch I."/>
            <person name="Desvignes T."/>
            <person name="Postlethwait J."/>
            <person name="Bobe J."/>
            <person name="Guiguen Y."/>
            <person name="Dirks R."/>
        </authorList>
    </citation>
    <scope>NUCLEOTIDE SEQUENCE</scope>
    <source>
        <strain evidence="3">Tag_6206</strain>
        <tissue evidence="3">Liver</tissue>
    </source>
</reference>
<evidence type="ECO:0000313" key="4">
    <source>
        <dbReference type="Proteomes" id="UP001044222"/>
    </source>
</evidence>
<feature type="compositionally biased region" description="Low complexity" evidence="1">
    <location>
        <begin position="53"/>
        <end position="64"/>
    </location>
</feature>
<organism evidence="3 4">
    <name type="scientific">Anguilla anguilla</name>
    <name type="common">European freshwater eel</name>
    <name type="synonym">Muraena anguilla</name>
    <dbReference type="NCBI Taxonomy" id="7936"/>
    <lineage>
        <taxon>Eukaryota</taxon>
        <taxon>Metazoa</taxon>
        <taxon>Chordata</taxon>
        <taxon>Craniata</taxon>
        <taxon>Vertebrata</taxon>
        <taxon>Euteleostomi</taxon>
        <taxon>Actinopterygii</taxon>
        <taxon>Neopterygii</taxon>
        <taxon>Teleostei</taxon>
        <taxon>Anguilliformes</taxon>
        <taxon>Anguillidae</taxon>
        <taxon>Anguilla</taxon>
    </lineage>
</organism>
<name>A0A9D3ME35_ANGAN</name>
<accession>A0A9D3ME35</accession>
<feature type="region of interest" description="Disordered" evidence="1">
    <location>
        <begin position="43"/>
        <end position="71"/>
    </location>
</feature>
<evidence type="ECO:0000256" key="2">
    <source>
        <dbReference type="SAM" id="SignalP"/>
    </source>
</evidence>
<dbReference type="EMBL" id="JAFIRN010000006">
    <property type="protein sequence ID" value="KAG5847309.1"/>
    <property type="molecule type" value="Genomic_DNA"/>
</dbReference>
<keyword evidence="4" id="KW-1185">Reference proteome</keyword>
<dbReference type="Proteomes" id="UP001044222">
    <property type="component" value="Chromosome 6"/>
</dbReference>
<sequence>MKWLVFLEWSVGASFSVSSAMPESFLKEFHMISHQMCPTGPTLPLTSGDTWNTSAASGPTTTSTKWPGPFSPINTSATHWAMKLPRGMSIKHL</sequence>